<keyword evidence="3" id="KW-1185">Reference proteome</keyword>
<feature type="region of interest" description="Disordered" evidence="1">
    <location>
        <begin position="123"/>
        <end position="152"/>
    </location>
</feature>
<protein>
    <submittedName>
        <fullName evidence="2">Uncharacterized protein</fullName>
    </submittedName>
</protein>
<dbReference type="AlphaFoldDB" id="A0AAE1EYW5"/>
<dbReference type="Proteomes" id="UP001286313">
    <property type="component" value="Unassembled WGS sequence"/>
</dbReference>
<proteinExistence type="predicted"/>
<evidence type="ECO:0000256" key="1">
    <source>
        <dbReference type="SAM" id="MobiDB-lite"/>
    </source>
</evidence>
<organism evidence="2 3">
    <name type="scientific">Petrolisthes cinctipes</name>
    <name type="common">Flat porcelain crab</name>
    <dbReference type="NCBI Taxonomy" id="88211"/>
    <lineage>
        <taxon>Eukaryota</taxon>
        <taxon>Metazoa</taxon>
        <taxon>Ecdysozoa</taxon>
        <taxon>Arthropoda</taxon>
        <taxon>Crustacea</taxon>
        <taxon>Multicrustacea</taxon>
        <taxon>Malacostraca</taxon>
        <taxon>Eumalacostraca</taxon>
        <taxon>Eucarida</taxon>
        <taxon>Decapoda</taxon>
        <taxon>Pleocyemata</taxon>
        <taxon>Anomura</taxon>
        <taxon>Galatheoidea</taxon>
        <taxon>Porcellanidae</taxon>
        <taxon>Petrolisthes</taxon>
    </lineage>
</organism>
<evidence type="ECO:0000313" key="2">
    <source>
        <dbReference type="EMBL" id="KAK3863881.1"/>
    </source>
</evidence>
<sequence>MDDSKKPPALTRRWKAAKRGMHNLSRISSDSDQSVLYDDENFSEINKVTGMLANMQAEYVETRSEDEYDYDDVNHLFNHDVNNTSITSTRKRLRRVGCINDDDVASDMEGPSGSKQYCIEFDPANDGPTNDECAEPASPEQNSPGPVGSFTGGVENEIAIQASERLQRQTALDEAFKQSVLTKLNSLTQDVNEVKILIQELLMATTASHCCDE</sequence>
<accession>A0AAE1EYW5</accession>
<comment type="caution">
    <text evidence="2">The sequence shown here is derived from an EMBL/GenBank/DDBJ whole genome shotgun (WGS) entry which is preliminary data.</text>
</comment>
<reference evidence="2" key="1">
    <citation type="submission" date="2023-10" db="EMBL/GenBank/DDBJ databases">
        <title>Genome assemblies of two species of porcelain crab, Petrolisthes cinctipes and Petrolisthes manimaculis (Anomura: Porcellanidae).</title>
        <authorList>
            <person name="Angst P."/>
        </authorList>
    </citation>
    <scope>NUCLEOTIDE SEQUENCE</scope>
    <source>
        <strain evidence="2">PB745_01</strain>
        <tissue evidence="2">Gill</tissue>
    </source>
</reference>
<dbReference type="EMBL" id="JAWQEG010003914">
    <property type="protein sequence ID" value="KAK3863881.1"/>
    <property type="molecule type" value="Genomic_DNA"/>
</dbReference>
<evidence type="ECO:0000313" key="3">
    <source>
        <dbReference type="Proteomes" id="UP001286313"/>
    </source>
</evidence>
<gene>
    <name evidence="2" type="ORF">Pcinc_030384</name>
</gene>
<name>A0AAE1EYW5_PETCI</name>